<proteinExistence type="predicted"/>
<evidence type="ECO:0000313" key="2">
    <source>
        <dbReference type="EnsemblPlants" id="KQL14168"/>
    </source>
</evidence>
<name>K3ZCK2_SETIT</name>
<protein>
    <submittedName>
        <fullName evidence="2">Uncharacterized protein</fullName>
    </submittedName>
</protein>
<dbReference type="Gramene" id="KQL14168">
    <property type="protein sequence ID" value="KQL14168"/>
    <property type="gene ID" value="SETIT_024277mg"/>
</dbReference>
<evidence type="ECO:0000256" key="1">
    <source>
        <dbReference type="SAM" id="MobiDB-lite"/>
    </source>
</evidence>
<keyword evidence="3" id="KW-1185">Reference proteome</keyword>
<dbReference type="Proteomes" id="UP000004995">
    <property type="component" value="Unassembled WGS sequence"/>
</dbReference>
<organism evidence="2 3">
    <name type="scientific">Setaria italica</name>
    <name type="common">Foxtail millet</name>
    <name type="synonym">Panicum italicum</name>
    <dbReference type="NCBI Taxonomy" id="4555"/>
    <lineage>
        <taxon>Eukaryota</taxon>
        <taxon>Viridiplantae</taxon>
        <taxon>Streptophyta</taxon>
        <taxon>Embryophyta</taxon>
        <taxon>Tracheophyta</taxon>
        <taxon>Spermatophyta</taxon>
        <taxon>Magnoliopsida</taxon>
        <taxon>Liliopsida</taxon>
        <taxon>Poales</taxon>
        <taxon>Poaceae</taxon>
        <taxon>PACMAD clade</taxon>
        <taxon>Panicoideae</taxon>
        <taxon>Panicodae</taxon>
        <taxon>Paniceae</taxon>
        <taxon>Cenchrinae</taxon>
        <taxon>Setaria</taxon>
    </lineage>
</organism>
<dbReference type="PANTHER" id="PTHR33018">
    <property type="entry name" value="OS10G0338966 PROTEIN-RELATED"/>
    <property type="match status" value="1"/>
</dbReference>
<dbReference type="AlphaFoldDB" id="K3ZCK2"/>
<dbReference type="InParanoid" id="K3ZCK2"/>
<sequence length="292" mass="33132">MWEEFIQQKNTSEAMKAAENPHHLGAGGYVAKIAKWRREEEERRLASLSDLFEGLDERSRNWVLARVPVFTPDESYRKRDHYKKDLEEKMRAISKQELIEFFATQQAQEEPPLQLANTGYVAPSSTGSIANVRYPVDEIQVDTPCSMAVTAHVFPNEPPLEYSWVQVVTMLAESCELDIPTDEGIEHYRDIVLNVNASPKTSGSNQDEPMLQSHVQVATTEGEQPSNDPISPRPPSPPPQRSASPPPQRPPSPPPQRPPLVPRMVRTYENRKSIDTSQQVHEHTEDQSFIFQ</sequence>
<feature type="compositionally biased region" description="Pro residues" evidence="1">
    <location>
        <begin position="231"/>
        <end position="261"/>
    </location>
</feature>
<accession>K3ZCK2</accession>
<feature type="region of interest" description="Disordered" evidence="1">
    <location>
        <begin position="218"/>
        <end position="292"/>
    </location>
</feature>
<dbReference type="EnsemblPlants" id="KQL14168">
    <property type="protein sequence ID" value="KQL14168"/>
    <property type="gene ID" value="SETIT_024277mg"/>
</dbReference>
<reference evidence="2" key="2">
    <citation type="submission" date="2018-08" db="UniProtKB">
        <authorList>
            <consortium name="EnsemblPlants"/>
        </authorList>
    </citation>
    <scope>IDENTIFICATION</scope>
    <source>
        <strain evidence="2">Yugu1</strain>
    </source>
</reference>
<dbReference type="HOGENOM" id="CLU_954441_0_0_1"/>
<evidence type="ECO:0000313" key="3">
    <source>
        <dbReference type="Proteomes" id="UP000004995"/>
    </source>
</evidence>
<dbReference type="PANTHER" id="PTHR33018:SF19">
    <property type="entry name" value="OS12G0558775 PROTEIN"/>
    <property type="match status" value="1"/>
</dbReference>
<feature type="compositionally biased region" description="Basic and acidic residues" evidence="1">
    <location>
        <begin position="266"/>
        <end position="286"/>
    </location>
</feature>
<reference evidence="3" key="1">
    <citation type="journal article" date="2012" name="Nat. Biotechnol.">
        <title>Reference genome sequence of the model plant Setaria.</title>
        <authorList>
            <person name="Bennetzen J.L."/>
            <person name="Schmutz J."/>
            <person name="Wang H."/>
            <person name="Percifield R."/>
            <person name="Hawkins J."/>
            <person name="Pontaroli A.C."/>
            <person name="Estep M."/>
            <person name="Feng L."/>
            <person name="Vaughn J.N."/>
            <person name="Grimwood J."/>
            <person name="Jenkins J."/>
            <person name="Barry K."/>
            <person name="Lindquist E."/>
            <person name="Hellsten U."/>
            <person name="Deshpande S."/>
            <person name="Wang X."/>
            <person name="Wu X."/>
            <person name="Mitros T."/>
            <person name="Triplett J."/>
            <person name="Yang X."/>
            <person name="Ye C.Y."/>
            <person name="Mauro-Herrera M."/>
            <person name="Wang L."/>
            <person name="Li P."/>
            <person name="Sharma M."/>
            <person name="Sharma R."/>
            <person name="Ronald P.C."/>
            <person name="Panaud O."/>
            <person name="Kellogg E.A."/>
            <person name="Brutnell T.P."/>
            <person name="Doust A.N."/>
            <person name="Tuskan G.A."/>
            <person name="Rokhsar D."/>
            <person name="Devos K.M."/>
        </authorList>
    </citation>
    <scope>NUCLEOTIDE SEQUENCE [LARGE SCALE GENOMIC DNA]</scope>
    <source>
        <strain evidence="3">cv. Yugu1</strain>
    </source>
</reference>
<dbReference type="EMBL" id="AGNK02001531">
    <property type="status" value="NOT_ANNOTATED_CDS"/>
    <property type="molecule type" value="Genomic_DNA"/>
</dbReference>